<evidence type="ECO:0000256" key="1">
    <source>
        <dbReference type="SAM" id="MobiDB-lite"/>
    </source>
</evidence>
<feature type="compositionally biased region" description="Basic residues" evidence="1">
    <location>
        <begin position="1"/>
        <end position="12"/>
    </location>
</feature>
<name>A0A2I0B332_9ASPA</name>
<proteinExistence type="predicted"/>
<dbReference type="AlphaFoldDB" id="A0A2I0B332"/>
<feature type="region of interest" description="Disordered" evidence="1">
    <location>
        <begin position="1"/>
        <end position="27"/>
    </location>
</feature>
<reference evidence="2 3" key="1">
    <citation type="journal article" date="2017" name="Nature">
        <title>The Apostasia genome and the evolution of orchids.</title>
        <authorList>
            <person name="Zhang G.Q."/>
            <person name="Liu K.W."/>
            <person name="Li Z."/>
            <person name="Lohaus R."/>
            <person name="Hsiao Y.Y."/>
            <person name="Niu S.C."/>
            <person name="Wang J.Y."/>
            <person name="Lin Y.C."/>
            <person name="Xu Q."/>
            <person name="Chen L.J."/>
            <person name="Yoshida K."/>
            <person name="Fujiwara S."/>
            <person name="Wang Z.W."/>
            <person name="Zhang Y.Q."/>
            <person name="Mitsuda N."/>
            <person name="Wang M."/>
            <person name="Liu G.H."/>
            <person name="Pecoraro L."/>
            <person name="Huang H.X."/>
            <person name="Xiao X.J."/>
            <person name="Lin M."/>
            <person name="Wu X.Y."/>
            <person name="Wu W.L."/>
            <person name="Chen Y.Y."/>
            <person name="Chang S.B."/>
            <person name="Sakamoto S."/>
            <person name="Ohme-Takagi M."/>
            <person name="Yagi M."/>
            <person name="Zeng S.J."/>
            <person name="Shen C.Y."/>
            <person name="Yeh C.M."/>
            <person name="Luo Y.B."/>
            <person name="Tsai W.C."/>
            <person name="Van de Peer Y."/>
            <person name="Liu Z.J."/>
        </authorList>
    </citation>
    <scope>NUCLEOTIDE SEQUENCE [LARGE SCALE GENOMIC DNA]</scope>
    <source>
        <strain evidence="3">cv. Shenzhen</strain>
        <tissue evidence="2">Stem</tissue>
    </source>
</reference>
<dbReference type="EMBL" id="KZ451919">
    <property type="protein sequence ID" value="PKA62207.1"/>
    <property type="molecule type" value="Genomic_DNA"/>
</dbReference>
<evidence type="ECO:0000313" key="2">
    <source>
        <dbReference type="EMBL" id="PKA62207.1"/>
    </source>
</evidence>
<organism evidence="2 3">
    <name type="scientific">Apostasia shenzhenica</name>
    <dbReference type="NCBI Taxonomy" id="1088818"/>
    <lineage>
        <taxon>Eukaryota</taxon>
        <taxon>Viridiplantae</taxon>
        <taxon>Streptophyta</taxon>
        <taxon>Embryophyta</taxon>
        <taxon>Tracheophyta</taxon>
        <taxon>Spermatophyta</taxon>
        <taxon>Magnoliopsida</taxon>
        <taxon>Liliopsida</taxon>
        <taxon>Asparagales</taxon>
        <taxon>Orchidaceae</taxon>
        <taxon>Apostasioideae</taxon>
        <taxon>Apostasia</taxon>
    </lineage>
</organism>
<sequence>MGARSRARRAHGHAGWQRRLGAPAGGGARTLRRAFAGKAGARARRLAEALGCAGWSRRAGAPAGAGVTGAPAGAGVTGARCWRGLGWRAPISGQ</sequence>
<dbReference type="Proteomes" id="UP000236161">
    <property type="component" value="Unassembled WGS sequence"/>
</dbReference>
<keyword evidence="3" id="KW-1185">Reference proteome</keyword>
<protein>
    <submittedName>
        <fullName evidence="2">Uncharacterized protein</fullName>
    </submittedName>
</protein>
<feature type="compositionally biased region" description="Low complexity" evidence="1">
    <location>
        <begin position="13"/>
        <end position="22"/>
    </location>
</feature>
<gene>
    <name evidence="2" type="ORF">AXF42_Ash015092</name>
</gene>
<accession>A0A2I0B332</accession>
<evidence type="ECO:0000313" key="3">
    <source>
        <dbReference type="Proteomes" id="UP000236161"/>
    </source>
</evidence>